<dbReference type="EMBL" id="CP011129">
    <property type="protein sequence ID" value="ALN78314.1"/>
    <property type="molecule type" value="Genomic_DNA"/>
</dbReference>
<proteinExistence type="inferred from homology"/>
<feature type="binding site" evidence="3">
    <location>
        <position position="50"/>
    </location>
    <ligand>
        <name>a divalent metal cation</name>
        <dbReference type="ChEBI" id="CHEBI:60240"/>
    </ligand>
</feature>
<evidence type="ECO:0000313" key="4">
    <source>
        <dbReference type="EMBL" id="ALN78314.1"/>
    </source>
</evidence>
<dbReference type="PATRIC" id="fig|84531.7.peg.1204"/>
<dbReference type="KEGG" id="laq:GLA29479_1215"/>
<organism evidence="4 5">
    <name type="scientific">Lysobacter antibioticus</name>
    <dbReference type="NCBI Taxonomy" id="84531"/>
    <lineage>
        <taxon>Bacteria</taxon>
        <taxon>Pseudomonadati</taxon>
        <taxon>Pseudomonadota</taxon>
        <taxon>Gammaproteobacteria</taxon>
        <taxon>Lysobacterales</taxon>
        <taxon>Lysobacteraceae</taxon>
        <taxon>Lysobacter</taxon>
    </lineage>
</organism>
<gene>
    <name evidence="4" type="ORF">LA76x_0152</name>
</gene>
<keyword evidence="2 3" id="KW-0479">Metal-binding</keyword>
<dbReference type="InterPro" id="IPR007837">
    <property type="entry name" value="DinB"/>
</dbReference>
<dbReference type="Gene3D" id="1.20.120.450">
    <property type="entry name" value="dinb family like domain"/>
    <property type="match status" value="1"/>
</dbReference>
<accession>A0A0S2F460</accession>
<dbReference type="Proteomes" id="UP000060787">
    <property type="component" value="Chromosome"/>
</dbReference>
<dbReference type="Pfam" id="PF05163">
    <property type="entry name" value="DinB"/>
    <property type="match status" value="1"/>
</dbReference>
<dbReference type="AlphaFoldDB" id="A0A0S2F460"/>
<evidence type="ECO:0000256" key="3">
    <source>
        <dbReference type="PIRSR" id="PIRSR607837-1"/>
    </source>
</evidence>
<reference evidence="4 5" key="1">
    <citation type="journal article" date="2015" name="BMC Genomics">
        <title>Comparative genomics and metabolic profiling of the genus Lysobacter.</title>
        <authorList>
            <person name="de Bruijn I."/>
            <person name="Cheng X."/>
            <person name="de Jager V."/>
            <person name="Exposito R.G."/>
            <person name="Watrous J."/>
            <person name="Patel N."/>
            <person name="Postma J."/>
            <person name="Dorrestein P.C."/>
            <person name="Kobayashi D."/>
            <person name="Raaijmakers J.M."/>
        </authorList>
    </citation>
    <scope>NUCLEOTIDE SEQUENCE [LARGE SCALE GENOMIC DNA]</scope>
    <source>
        <strain evidence="4 5">76</strain>
    </source>
</reference>
<protein>
    <submittedName>
        <fullName evidence="4">DinB family protein</fullName>
    </submittedName>
</protein>
<feature type="binding site" evidence="3">
    <location>
        <position position="151"/>
    </location>
    <ligand>
        <name>a divalent metal cation</name>
        <dbReference type="ChEBI" id="CHEBI:60240"/>
    </ligand>
</feature>
<name>A0A0S2F460_LYSAN</name>
<dbReference type="GO" id="GO:0046872">
    <property type="term" value="F:metal ion binding"/>
    <property type="evidence" value="ECO:0007669"/>
    <property type="project" value="UniProtKB-KW"/>
</dbReference>
<dbReference type="RefSeq" id="WP_057916151.1">
    <property type="nucleotide sequence ID" value="NZ_CP011129.1"/>
</dbReference>
<keyword evidence="5" id="KW-1185">Reference proteome</keyword>
<dbReference type="OrthoDB" id="9807509at2"/>
<dbReference type="eggNOG" id="COG2318">
    <property type="taxonomic scope" value="Bacteria"/>
</dbReference>
<dbReference type="PANTHER" id="PTHR37302:SF1">
    <property type="entry name" value="PROTEIN DINB"/>
    <property type="match status" value="1"/>
</dbReference>
<dbReference type="PANTHER" id="PTHR37302">
    <property type="entry name" value="SLR1116 PROTEIN"/>
    <property type="match status" value="1"/>
</dbReference>
<evidence type="ECO:0000256" key="1">
    <source>
        <dbReference type="ARBA" id="ARBA00008635"/>
    </source>
</evidence>
<comment type="similarity">
    <text evidence="1">Belongs to the DinB family.</text>
</comment>
<evidence type="ECO:0000256" key="2">
    <source>
        <dbReference type="ARBA" id="ARBA00022723"/>
    </source>
</evidence>
<feature type="binding site" evidence="3">
    <location>
        <position position="147"/>
    </location>
    <ligand>
        <name>a divalent metal cation</name>
        <dbReference type="ChEBI" id="CHEBI:60240"/>
    </ligand>
</feature>
<dbReference type="InterPro" id="IPR034660">
    <property type="entry name" value="DinB/YfiT-like"/>
</dbReference>
<dbReference type="KEGG" id="lab:LA76x_0152"/>
<sequence length="181" mass="20213">MKLREHAVLMAGYNRWMNDKVYEAAARLPHEAVVEDRGAFFGSILGTLNHLLAADLIWLHRFARHHPARFEALVPILDTAPPTAIDQQLHDRLAPLRAQRSELDARIEDWAGCLTDADLDHVLAYANTKGVVSHRDFGGLLMHFFNHQTHHRGQVTTLLTQAGEDVGATDLLLLLPQHASG</sequence>
<dbReference type="SUPFAM" id="SSF109854">
    <property type="entry name" value="DinB/YfiT-like putative metalloenzymes"/>
    <property type="match status" value="1"/>
</dbReference>
<evidence type="ECO:0000313" key="5">
    <source>
        <dbReference type="Proteomes" id="UP000060787"/>
    </source>
</evidence>